<accession>A0A151MEL7</accession>
<evidence type="ECO:0000313" key="2">
    <source>
        <dbReference type="Proteomes" id="UP000050525"/>
    </source>
</evidence>
<evidence type="ECO:0000313" key="1">
    <source>
        <dbReference type="EMBL" id="KYO22943.1"/>
    </source>
</evidence>
<keyword evidence="2" id="KW-1185">Reference proteome</keyword>
<proteinExistence type="predicted"/>
<dbReference type="Proteomes" id="UP000050525">
    <property type="component" value="Unassembled WGS sequence"/>
</dbReference>
<dbReference type="AlphaFoldDB" id="A0A151MEL7"/>
<reference evidence="1 2" key="1">
    <citation type="journal article" date="2012" name="Genome Biol.">
        <title>Sequencing three crocodilian genomes to illuminate the evolution of archosaurs and amniotes.</title>
        <authorList>
            <person name="St John J.A."/>
            <person name="Braun E.L."/>
            <person name="Isberg S.R."/>
            <person name="Miles L.G."/>
            <person name="Chong A.Y."/>
            <person name="Gongora J."/>
            <person name="Dalzell P."/>
            <person name="Moran C."/>
            <person name="Bed'hom B."/>
            <person name="Abzhanov A."/>
            <person name="Burgess S.C."/>
            <person name="Cooksey A.M."/>
            <person name="Castoe T.A."/>
            <person name="Crawford N.G."/>
            <person name="Densmore L.D."/>
            <person name="Drew J.C."/>
            <person name="Edwards S.V."/>
            <person name="Faircloth B.C."/>
            <person name="Fujita M.K."/>
            <person name="Greenwold M.J."/>
            <person name="Hoffmann F.G."/>
            <person name="Howard J.M."/>
            <person name="Iguchi T."/>
            <person name="Janes D.E."/>
            <person name="Khan S.Y."/>
            <person name="Kohno S."/>
            <person name="de Koning A.J."/>
            <person name="Lance S.L."/>
            <person name="McCarthy F.M."/>
            <person name="McCormack J.E."/>
            <person name="Merchant M.E."/>
            <person name="Peterson D.G."/>
            <person name="Pollock D.D."/>
            <person name="Pourmand N."/>
            <person name="Raney B.J."/>
            <person name="Roessler K.A."/>
            <person name="Sanford J.R."/>
            <person name="Sawyer R.H."/>
            <person name="Schmidt C.J."/>
            <person name="Triplett E.W."/>
            <person name="Tuberville T.D."/>
            <person name="Venegas-Anaya M."/>
            <person name="Howard J.T."/>
            <person name="Jarvis E.D."/>
            <person name="Guillette L.J.Jr."/>
            <person name="Glenn T.C."/>
            <person name="Green R.E."/>
            <person name="Ray D.A."/>
        </authorList>
    </citation>
    <scope>NUCLEOTIDE SEQUENCE [LARGE SCALE GENOMIC DNA]</scope>
    <source>
        <strain evidence="1">KSC_2009_1</strain>
    </source>
</reference>
<name>A0A151MEL7_ALLMI</name>
<organism evidence="1 2">
    <name type="scientific">Alligator mississippiensis</name>
    <name type="common">American alligator</name>
    <dbReference type="NCBI Taxonomy" id="8496"/>
    <lineage>
        <taxon>Eukaryota</taxon>
        <taxon>Metazoa</taxon>
        <taxon>Chordata</taxon>
        <taxon>Craniata</taxon>
        <taxon>Vertebrata</taxon>
        <taxon>Euteleostomi</taxon>
        <taxon>Archelosauria</taxon>
        <taxon>Archosauria</taxon>
        <taxon>Crocodylia</taxon>
        <taxon>Alligatoridae</taxon>
        <taxon>Alligatorinae</taxon>
        <taxon>Alligator</taxon>
    </lineage>
</organism>
<gene>
    <name evidence="1" type="ORF">Y1Q_0005455</name>
</gene>
<dbReference type="EMBL" id="AKHW03006215">
    <property type="protein sequence ID" value="KYO22943.1"/>
    <property type="molecule type" value="Genomic_DNA"/>
</dbReference>
<protein>
    <submittedName>
        <fullName evidence="1">Uncharacterized protein</fullName>
    </submittedName>
</protein>
<sequence>MANTGGKYQQITNGNCRGESMGKYTGEALRHQNHFYFGPGSQLRVPFAGLLAIHSHLESSEIHTLSSGPFHDQI</sequence>
<comment type="caution">
    <text evidence="1">The sequence shown here is derived from an EMBL/GenBank/DDBJ whole genome shotgun (WGS) entry which is preliminary data.</text>
</comment>